<dbReference type="PANTHER" id="PTHR46328:SF30">
    <property type="entry name" value="OS04G0641500 PROTEIN"/>
    <property type="match status" value="1"/>
</dbReference>
<dbReference type="GO" id="GO:0003700">
    <property type="term" value="F:DNA-binding transcription factor activity"/>
    <property type="evidence" value="ECO:0007669"/>
    <property type="project" value="InterPro"/>
</dbReference>
<dbReference type="SUPFAM" id="SSF57959">
    <property type="entry name" value="Leucine zipper domain"/>
    <property type="match status" value="1"/>
</dbReference>
<dbReference type="PROSITE" id="PS50217">
    <property type="entry name" value="BZIP"/>
    <property type="match status" value="1"/>
</dbReference>
<dbReference type="GO" id="GO:0005634">
    <property type="term" value="C:nucleus"/>
    <property type="evidence" value="ECO:0007669"/>
    <property type="project" value="UniProtKB-SubCell"/>
</dbReference>
<dbReference type="CDD" id="cd14702">
    <property type="entry name" value="bZIP_plant_GBF1"/>
    <property type="match status" value="1"/>
</dbReference>
<keyword evidence="3" id="KW-0238">DNA-binding</keyword>
<evidence type="ECO:0000256" key="2">
    <source>
        <dbReference type="ARBA" id="ARBA00023015"/>
    </source>
</evidence>
<comment type="caution">
    <text evidence="7">The sequence shown here is derived from an EMBL/GenBank/DDBJ whole genome shotgun (WGS) entry which is preliminary data.</text>
</comment>
<feature type="domain" description="BZIP" evidence="6">
    <location>
        <begin position="205"/>
        <end position="265"/>
    </location>
</feature>
<sequence>MDVSIEQLSGANHLEYLPVCVGGDIPSSESIESDTFNASGEVNKENFQVPKLGMTFLTEEEVYEFYKDYAMEIGFKVRKAKVQKLSDGSISKRYFFCSKQGLKQPSKKLRKYKRKVTRTGCLAKIQCTVQNGKWVISQVCVQHNHHLEFQKQVKRPYSKTSEVQLTIHSVNETKTIASTSGRYYWGSGLLKKSSSEEDQQPRKFKRMRMLSNGEPARRSRKRKQKYLDDLVAQIGNAKAENIILRAQLSELNQRYGSLVEIVTCLINNTLEGERKIICQPIA</sequence>
<dbReference type="SMART" id="SM00338">
    <property type="entry name" value="BRLZ"/>
    <property type="match status" value="1"/>
</dbReference>
<keyword evidence="4" id="KW-0804">Transcription</keyword>
<protein>
    <recommendedName>
        <fullName evidence="6">BZIP domain-containing protein</fullName>
    </recommendedName>
</protein>
<dbReference type="PANTHER" id="PTHR46328">
    <property type="entry name" value="FAR-RED IMPAIRED RESPONSIVE (FAR1) FAMILY PROTEIN-RELATED"/>
    <property type="match status" value="1"/>
</dbReference>
<dbReference type="Proteomes" id="UP001159364">
    <property type="component" value="Linkage Group LG09"/>
</dbReference>
<evidence type="ECO:0000313" key="8">
    <source>
        <dbReference type="Proteomes" id="UP001159364"/>
    </source>
</evidence>
<keyword evidence="8" id="KW-1185">Reference proteome</keyword>
<dbReference type="InterPro" id="IPR045314">
    <property type="entry name" value="bZIP_plant_GBF1"/>
</dbReference>
<dbReference type="Gene3D" id="1.20.5.170">
    <property type="match status" value="1"/>
</dbReference>
<evidence type="ECO:0000256" key="3">
    <source>
        <dbReference type="ARBA" id="ARBA00023125"/>
    </source>
</evidence>
<dbReference type="InterPro" id="IPR046347">
    <property type="entry name" value="bZIP_sf"/>
</dbReference>
<evidence type="ECO:0000313" key="7">
    <source>
        <dbReference type="EMBL" id="KAJ8754495.1"/>
    </source>
</evidence>
<comment type="subcellular location">
    <subcellularLocation>
        <location evidence="1">Nucleus</location>
    </subcellularLocation>
</comment>
<name>A0AAV8SQH5_9ROSI</name>
<evidence type="ECO:0000256" key="5">
    <source>
        <dbReference type="ARBA" id="ARBA00023242"/>
    </source>
</evidence>
<evidence type="ECO:0000259" key="6">
    <source>
        <dbReference type="PROSITE" id="PS50217"/>
    </source>
</evidence>
<dbReference type="InterPro" id="IPR004827">
    <property type="entry name" value="bZIP"/>
</dbReference>
<proteinExistence type="predicted"/>
<reference evidence="7 8" key="1">
    <citation type="submission" date="2021-09" db="EMBL/GenBank/DDBJ databases">
        <title>Genomic insights and catalytic innovation underlie evolution of tropane alkaloids biosynthesis.</title>
        <authorList>
            <person name="Wang Y.-J."/>
            <person name="Tian T."/>
            <person name="Huang J.-P."/>
            <person name="Huang S.-X."/>
        </authorList>
    </citation>
    <scope>NUCLEOTIDE SEQUENCE [LARGE SCALE GENOMIC DNA]</scope>
    <source>
        <strain evidence="7">KIB-2018</strain>
        <tissue evidence="7">Leaf</tissue>
    </source>
</reference>
<evidence type="ECO:0000256" key="4">
    <source>
        <dbReference type="ARBA" id="ARBA00023163"/>
    </source>
</evidence>
<organism evidence="7 8">
    <name type="scientific">Erythroxylum novogranatense</name>
    <dbReference type="NCBI Taxonomy" id="1862640"/>
    <lineage>
        <taxon>Eukaryota</taxon>
        <taxon>Viridiplantae</taxon>
        <taxon>Streptophyta</taxon>
        <taxon>Embryophyta</taxon>
        <taxon>Tracheophyta</taxon>
        <taxon>Spermatophyta</taxon>
        <taxon>Magnoliopsida</taxon>
        <taxon>eudicotyledons</taxon>
        <taxon>Gunneridae</taxon>
        <taxon>Pentapetalae</taxon>
        <taxon>rosids</taxon>
        <taxon>fabids</taxon>
        <taxon>Malpighiales</taxon>
        <taxon>Erythroxylaceae</taxon>
        <taxon>Erythroxylum</taxon>
    </lineage>
</organism>
<dbReference type="AlphaFoldDB" id="A0AAV8SQH5"/>
<evidence type="ECO:0000256" key="1">
    <source>
        <dbReference type="ARBA" id="ARBA00004123"/>
    </source>
</evidence>
<gene>
    <name evidence="7" type="ORF">K2173_005656</name>
</gene>
<keyword evidence="2" id="KW-0805">Transcription regulation</keyword>
<dbReference type="EMBL" id="JAIWQS010000009">
    <property type="protein sequence ID" value="KAJ8754495.1"/>
    <property type="molecule type" value="Genomic_DNA"/>
</dbReference>
<keyword evidence="5" id="KW-0539">Nucleus</keyword>
<dbReference type="GO" id="GO:0003677">
    <property type="term" value="F:DNA binding"/>
    <property type="evidence" value="ECO:0007669"/>
    <property type="project" value="UniProtKB-KW"/>
</dbReference>
<dbReference type="InterPro" id="IPR004330">
    <property type="entry name" value="FAR1_DNA_bnd_dom"/>
</dbReference>
<dbReference type="Pfam" id="PF03101">
    <property type="entry name" value="FAR1"/>
    <property type="match status" value="1"/>
</dbReference>
<accession>A0AAV8SQH5</accession>
<dbReference type="Pfam" id="PF00170">
    <property type="entry name" value="bZIP_1"/>
    <property type="match status" value="1"/>
</dbReference>